<reference evidence="3" key="1">
    <citation type="submission" date="2016-10" db="EMBL/GenBank/DDBJ databases">
        <authorList>
            <person name="Varghese N."/>
            <person name="Submissions S."/>
        </authorList>
    </citation>
    <scope>NUCLEOTIDE SEQUENCE [LARGE SCALE GENOMIC DNA]</scope>
    <source>
        <strain evidence="3">IBRC-M10078</strain>
    </source>
</reference>
<dbReference type="Proteomes" id="UP000199159">
    <property type="component" value="Unassembled WGS sequence"/>
</dbReference>
<proteinExistence type="predicted"/>
<organism evidence="2 3">
    <name type="scientific">Litchfieldia salsa</name>
    <dbReference type="NCBI Taxonomy" id="930152"/>
    <lineage>
        <taxon>Bacteria</taxon>
        <taxon>Bacillati</taxon>
        <taxon>Bacillota</taxon>
        <taxon>Bacilli</taxon>
        <taxon>Bacillales</taxon>
        <taxon>Bacillaceae</taxon>
        <taxon>Litchfieldia</taxon>
    </lineage>
</organism>
<feature type="transmembrane region" description="Helical" evidence="1">
    <location>
        <begin position="29"/>
        <end position="52"/>
    </location>
</feature>
<accession>A0A1H0Q3Y7</accession>
<protein>
    <submittedName>
        <fullName evidence="2">Uncharacterized protein</fullName>
    </submittedName>
</protein>
<sequence>MSQNESPPHMIKVSIMGEIFMNKWVKGIILAYLSLLFFGSFLAIGLLWTGVIQTVFPIIIKIEIFLYYFFAGAIGASLRHLYMFCSHYMNDDFDNPREWIMYIFYPIFATGTAIIAVSLIQSGILIFEFASTRDAPFGQISIAFFVGFGFNRFLDKLNSVSKTIFKANKPEANKKEPITEGTNKPE</sequence>
<feature type="transmembrane region" description="Helical" evidence="1">
    <location>
        <begin position="58"/>
        <end position="78"/>
    </location>
</feature>
<evidence type="ECO:0000313" key="3">
    <source>
        <dbReference type="Proteomes" id="UP000199159"/>
    </source>
</evidence>
<dbReference type="STRING" id="930152.SAMN05216565_101591"/>
<dbReference type="EMBL" id="FNJU01000001">
    <property type="protein sequence ID" value="SDP12127.1"/>
    <property type="molecule type" value="Genomic_DNA"/>
</dbReference>
<feature type="transmembrane region" description="Helical" evidence="1">
    <location>
        <begin position="99"/>
        <end position="124"/>
    </location>
</feature>
<gene>
    <name evidence="2" type="ORF">SAMN05216565_101591</name>
</gene>
<dbReference type="AlphaFoldDB" id="A0A1H0Q3Y7"/>
<evidence type="ECO:0000313" key="2">
    <source>
        <dbReference type="EMBL" id="SDP12127.1"/>
    </source>
</evidence>
<keyword evidence="1" id="KW-0812">Transmembrane</keyword>
<evidence type="ECO:0000256" key="1">
    <source>
        <dbReference type="SAM" id="Phobius"/>
    </source>
</evidence>
<feature type="transmembrane region" description="Helical" evidence="1">
    <location>
        <begin position="136"/>
        <end position="154"/>
    </location>
</feature>
<keyword evidence="1" id="KW-0472">Membrane</keyword>
<keyword evidence="3" id="KW-1185">Reference proteome</keyword>
<name>A0A1H0Q3Y7_9BACI</name>
<keyword evidence="1" id="KW-1133">Transmembrane helix</keyword>